<evidence type="ECO:0000313" key="1">
    <source>
        <dbReference type="EMBL" id="KAJ1694929.1"/>
    </source>
</evidence>
<dbReference type="PANTHER" id="PTHR33103:SF19">
    <property type="entry name" value="OS09G0544700 PROTEIN"/>
    <property type="match status" value="1"/>
</dbReference>
<dbReference type="Pfam" id="PF05056">
    <property type="entry name" value="DUF674"/>
    <property type="match status" value="1"/>
</dbReference>
<gene>
    <name evidence="1" type="ORF">LUZ63_011627</name>
</gene>
<reference evidence="1" key="1">
    <citation type="journal article" date="2022" name="Cell">
        <title>Repeat-based holocentromeres influence genome architecture and karyotype evolution.</title>
        <authorList>
            <person name="Hofstatter P.G."/>
            <person name="Thangavel G."/>
            <person name="Lux T."/>
            <person name="Neumann P."/>
            <person name="Vondrak T."/>
            <person name="Novak P."/>
            <person name="Zhang M."/>
            <person name="Costa L."/>
            <person name="Castellani M."/>
            <person name="Scott A."/>
            <person name="Toegelov H."/>
            <person name="Fuchs J."/>
            <person name="Mata-Sucre Y."/>
            <person name="Dias Y."/>
            <person name="Vanzela A.L.L."/>
            <person name="Huettel B."/>
            <person name="Almeida C.C.S."/>
            <person name="Simkova H."/>
            <person name="Souza G."/>
            <person name="Pedrosa-Harand A."/>
            <person name="Macas J."/>
            <person name="Mayer K.F.X."/>
            <person name="Houben A."/>
            <person name="Marques A."/>
        </authorList>
    </citation>
    <scope>NUCLEOTIDE SEQUENCE</scope>
    <source>
        <strain evidence="1">RhyBre1mFocal</strain>
    </source>
</reference>
<dbReference type="PANTHER" id="PTHR33103">
    <property type="entry name" value="OS01G0153900 PROTEIN"/>
    <property type="match status" value="1"/>
</dbReference>
<organism evidence="1 2">
    <name type="scientific">Rhynchospora breviuscula</name>
    <dbReference type="NCBI Taxonomy" id="2022672"/>
    <lineage>
        <taxon>Eukaryota</taxon>
        <taxon>Viridiplantae</taxon>
        <taxon>Streptophyta</taxon>
        <taxon>Embryophyta</taxon>
        <taxon>Tracheophyta</taxon>
        <taxon>Spermatophyta</taxon>
        <taxon>Magnoliopsida</taxon>
        <taxon>Liliopsida</taxon>
        <taxon>Poales</taxon>
        <taxon>Cyperaceae</taxon>
        <taxon>Cyperoideae</taxon>
        <taxon>Rhynchosporeae</taxon>
        <taxon>Rhynchospora</taxon>
    </lineage>
</organism>
<dbReference type="AlphaFoldDB" id="A0A9Q0CJ30"/>
<evidence type="ECO:0000313" key="2">
    <source>
        <dbReference type="Proteomes" id="UP001151287"/>
    </source>
</evidence>
<dbReference type="Proteomes" id="UP001151287">
    <property type="component" value="Unassembled WGS sequence"/>
</dbReference>
<accession>A0A9Q0CJ30</accession>
<dbReference type="EMBL" id="JAMQYH010000003">
    <property type="protein sequence ID" value="KAJ1694929.1"/>
    <property type="molecule type" value="Genomic_DNA"/>
</dbReference>
<name>A0A9Q0CJ30_9POAL</name>
<comment type="caution">
    <text evidence="1">The sequence shown here is derived from an EMBL/GenBank/DDBJ whole genome shotgun (WGS) entry which is preliminary data.</text>
</comment>
<dbReference type="OrthoDB" id="687098at2759"/>
<proteinExistence type="predicted"/>
<sequence length="85" mass="9579">MYMEVSYTEEKKGFVKDAVTYTVMDDLSVSPMSTTSTITFLGQFSARDVSCLEEKTVKLGRKEALRLLKASLQSKTVLTDVFLRN</sequence>
<keyword evidence="2" id="KW-1185">Reference proteome</keyword>
<protein>
    <submittedName>
        <fullName evidence="1">Uncharacterized protein</fullName>
    </submittedName>
</protein>
<dbReference type="InterPro" id="IPR007750">
    <property type="entry name" value="DUF674"/>
</dbReference>